<dbReference type="EMBL" id="HBUE01271119">
    <property type="protein sequence ID" value="CAG6563991.1"/>
    <property type="molecule type" value="Transcribed_RNA"/>
</dbReference>
<feature type="region of interest" description="Disordered" evidence="1">
    <location>
        <begin position="22"/>
        <end position="59"/>
    </location>
</feature>
<protein>
    <submittedName>
        <fullName evidence="2">(northern house mosquito) hypothetical protein</fullName>
    </submittedName>
</protein>
<evidence type="ECO:0000313" key="2">
    <source>
        <dbReference type="EMBL" id="CAG6563991.1"/>
    </source>
</evidence>
<proteinExistence type="predicted"/>
<dbReference type="EMBL" id="HBUE01165816">
    <property type="protein sequence ID" value="CAG6512530.1"/>
    <property type="molecule type" value="Transcribed_RNA"/>
</dbReference>
<sequence>MLSFDSWRRSGNVVILPSGTVVSGSSTAQPILGRRRAGPPSWPITSTERVDQSPDNTTERSRAQLERILEMIGLIDSWRRSGNLNTTTFWYRSFLPQSTFSECPKVLGRHSQTRKHRLFLGGGELVHRVGQLLQQSGTTSLRTTRLSPMVHGFLPDNFQMFSRGAARFRPRSLNWHDEYQHRNGQEHSWEES</sequence>
<organism evidence="2">
    <name type="scientific">Culex pipiens</name>
    <name type="common">House mosquito</name>
    <dbReference type="NCBI Taxonomy" id="7175"/>
    <lineage>
        <taxon>Eukaryota</taxon>
        <taxon>Metazoa</taxon>
        <taxon>Ecdysozoa</taxon>
        <taxon>Arthropoda</taxon>
        <taxon>Hexapoda</taxon>
        <taxon>Insecta</taxon>
        <taxon>Pterygota</taxon>
        <taxon>Neoptera</taxon>
        <taxon>Endopterygota</taxon>
        <taxon>Diptera</taxon>
        <taxon>Nematocera</taxon>
        <taxon>Culicoidea</taxon>
        <taxon>Culicidae</taxon>
        <taxon>Culicinae</taxon>
        <taxon>Culicini</taxon>
        <taxon>Culex</taxon>
        <taxon>Culex</taxon>
    </lineage>
</organism>
<reference evidence="2" key="1">
    <citation type="submission" date="2021-05" db="EMBL/GenBank/DDBJ databases">
        <authorList>
            <person name="Alioto T."/>
            <person name="Alioto T."/>
            <person name="Gomez Garrido J."/>
        </authorList>
    </citation>
    <scope>NUCLEOTIDE SEQUENCE</scope>
</reference>
<dbReference type="AlphaFoldDB" id="A0A8D8NG64"/>
<evidence type="ECO:0000256" key="1">
    <source>
        <dbReference type="SAM" id="MobiDB-lite"/>
    </source>
</evidence>
<feature type="compositionally biased region" description="Basic and acidic residues" evidence="1">
    <location>
        <begin position="48"/>
        <end position="59"/>
    </location>
</feature>
<name>A0A8D8NG64_CULPI</name>
<accession>A0A8D8NG64</accession>